<feature type="domain" description="Cadherin" evidence="20">
    <location>
        <begin position="13"/>
        <end position="105"/>
    </location>
</feature>
<dbReference type="WBParaSite" id="PgR022X_g022_t05">
    <property type="protein sequence ID" value="PgR022X_g022_t05"/>
    <property type="gene ID" value="PgR022X_g022"/>
</dbReference>
<protein>
    <submittedName>
        <fullName evidence="22">Cadherin domain-containing protein</fullName>
    </submittedName>
</protein>
<evidence type="ECO:0000313" key="21">
    <source>
        <dbReference type="Proteomes" id="UP000887569"/>
    </source>
</evidence>
<feature type="domain" description="Cadherin" evidence="20">
    <location>
        <begin position="748"/>
        <end position="843"/>
    </location>
</feature>
<feature type="domain" description="Cadherin" evidence="20">
    <location>
        <begin position="2466"/>
        <end position="2568"/>
    </location>
</feature>
<evidence type="ECO:0000256" key="16">
    <source>
        <dbReference type="SAM" id="MobiDB-lite"/>
    </source>
</evidence>
<feature type="compositionally biased region" description="Polar residues" evidence="16">
    <location>
        <begin position="4414"/>
        <end position="4428"/>
    </location>
</feature>
<dbReference type="Gene3D" id="2.60.120.200">
    <property type="match status" value="2"/>
</dbReference>
<dbReference type="InterPro" id="IPR000152">
    <property type="entry name" value="EGF-type_Asp/Asn_hydroxyl_site"/>
</dbReference>
<dbReference type="Pfam" id="PF02210">
    <property type="entry name" value="Laminin_G_2"/>
    <property type="match status" value="2"/>
</dbReference>
<evidence type="ECO:0000256" key="1">
    <source>
        <dbReference type="ARBA" id="ARBA00004251"/>
    </source>
</evidence>
<feature type="domain" description="Cadherin" evidence="20">
    <location>
        <begin position="106"/>
        <end position="216"/>
    </location>
</feature>
<keyword evidence="9" id="KW-0130">Cell adhesion</keyword>
<evidence type="ECO:0000256" key="15">
    <source>
        <dbReference type="PROSITE-ProRule" id="PRU00076"/>
    </source>
</evidence>
<dbReference type="FunFam" id="2.60.40.60:FF:000092">
    <property type="entry name" value="Protocadherin 8"/>
    <property type="match status" value="2"/>
</dbReference>
<evidence type="ECO:0000256" key="14">
    <source>
        <dbReference type="PROSITE-ProRule" id="PRU00043"/>
    </source>
</evidence>
<evidence type="ECO:0000256" key="6">
    <source>
        <dbReference type="ARBA" id="ARBA00022729"/>
    </source>
</evidence>
<keyword evidence="11 17" id="KW-0472">Membrane</keyword>
<feature type="domain" description="Cadherin" evidence="20">
    <location>
        <begin position="3393"/>
        <end position="3492"/>
    </location>
</feature>
<feature type="disulfide bond" evidence="15">
    <location>
        <begin position="3801"/>
        <end position="3810"/>
    </location>
</feature>
<evidence type="ECO:0000259" key="20">
    <source>
        <dbReference type="PROSITE" id="PS50268"/>
    </source>
</evidence>
<dbReference type="Gene3D" id="2.10.25.10">
    <property type="entry name" value="Laminin"/>
    <property type="match status" value="3"/>
</dbReference>
<feature type="domain" description="Cadherin" evidence="20">
    <location>
        <begin position="1643"/>
        <end position="1743"/>
    </location>
</feature>
<evidence type="ECO:0000256" key="11">
    <source>
        <dbReference type="ARBA" id="ARBA00023136"/>
    </source>
</evidence>
<feature type="domain" description="Cadherin" evidence="20">
    <location>
        <begin position="3183"/>
        <end position="3384"/>
    </location>
</feature>
<dbReference type="SMART" id="SM00282">
    <property type="entry name" value="LamG"/>
    <property type="match status" value="2"/>
</dbReference>
<dbReference type="PROSITE" id="PS00022">
    <property type="entry name" value="EGF_1"/>
    <property type="match status" value="3"/>
</dbReference>
<feature type="domain" description="Laminin G" evidence="18">
    <location>
        <begin position="4123"/>
        <end position="4301"/>
    </location>
</feature>
<reference evidence="22" key="1">
    <citation type="submission" date="2022-11" db="UniProtKB">
        <authorList>
            <consortium name="WormBaseParasite"/>
        </authorList>
    </citation>
    <scope>IDENTIFICATION</scope>
</reference>
<dbReference type="SUPFAM" id="SSF57184">
    <property type="entry name" value="Growth factor receptor domain"/>
    <property type="match status" value="1"/>
</dbReference>
<dbReference type="SMART" id="SM00179">
    <property type="entry name" value="EGF_CA"/>
    <property type="match status" value="2"/>
</dbReference>
<feature type="domain" description="Cadherin" evidence="20">
    <location>
        <begin position="643"/>
        <end position="747"/>
    </location>
</feature>
<evidence type="ECO:0000259" key="19">
    <source>
        <dbReference type="PROSITE" id="PS50026"/>
    </source>
</evidence>
<dbReference type="InterPro" id="IPR018097">
    <property type="entry name" value="EGF_Ca-bd_CS"/>
</dbReference>
<dbReference type="InterPro" id="IPR009030">
    <property type="entry name" value="Growth_fac_rcpt_cys_sf"/>
</dbReference>
<dbReference type="Pfam" id="PF00008">
    <property type="entry name" value="EGF"/>
    <property type="match status" value="1"/>
</dbReference>
<name>A0A915B0G3_PARUN</name>
<dbReference type="FunFam" id="2.60.40.60:FF:000015">
    <property type="entry name" value="FAT atypical cadherin 1"/>
    <property type="match status" value="2"/>
</dbReference>
<feature type="domain" description="Cadherin" evidence="20">
    <location>
        <begin position="1845"/>
        <end position="1949"/>
    </location>
</feature>
<feature type="domain" description="Cadherin" evidence="20">
    <location>
        <begin position="2054"/>
        <end position="2157"/>
    </location>
</feature>
<organism evidence="21 22">
    <name type="scientific">Parascaris univalens</name>
    <name type="common">Nematode worm</name>
    <dbReference type="NCBI Taxonomy" id="6257"/>
    <lineage>
        <taxon>Eukaryota</taxon>
        <taxon>Metazoa</taxon>
        <taxon>Ecdysozoa</taxon>
        <taxon>Nematoda</taxon>
        <taxon>Chromadorea</taxon>
        <taxon>Rhabditida</taxon>
        <taxon>Spirurina</taxon>
        <taxon>Ascaridomorpha</taxon>
        <taxon>Ascaridoidea</taxon>
        <taxon>Ascarididae</taxon>
        <taxon>Parascaris</taxon>
    </lineage>
</organism>
<dbReference type="GO" id="GO:0007411">
    <property type="term" value="P:axon guidance"/>
    <property type="evidence" value="ECO:0007669"/>
    <property type="project" value="UniProtKB-ARBA"/>
</dbReference>
<feature type="domain" description="EGF-like" evidence="19">
    <location>
        <begin position="3738"/>
        <end position="3773"/>
    </location>
</feature>
<dbReference type="PROSITE" id="PS01186">
    <property type="entry name" value="EGF_2"/>
    <property type="match status" value="3"/>
</dbReference>
<feature type="domain" description="Cadherin" evidence="20">
    <location>
        <begin position="1752"/>
        <end position="1844"/>
    </location>
</feature>
<dbReference type="PRINTS" id="PR00205">
    <property type="entry name" value="CADHERIN"/>
</dbReference>
<dbReference type="SMART" id="SM00181">
    <property type="entry name" value="EGF"/>
    <property type="match status" value="5"/>
</dbReference>
<feature type="compositionally biased region" description="Basic and acidic residues" evidence="16">
    <location>
        <begin position="4525"/>
        <end position="4549"/>
    </location>
</feature>
<evidence type="ECO:0000256" key="10">
    <source>
        <dbReference type="ARBA" id="ARBA00022989"/>
    </source>
</evidence>
<dbReference type="GO" id="GO:0005886">
    <property type="term" value="C:plasma membrane"/>
    <property type="evidence" value="ECO:0007669"/>
    <property type="project" value="UniProtKB-SubCell"/>
</dbReference>
<feature type="region of interest" description="Disordered" evidence="16">
    <location>
        <begin position="4414"/>
        <end position="4433"/>
    </location>
</feature>
<feature type="domain" description="Cadherin" evidence="20">
    <location>
        <begin position="2772"/>
        <end position="2874"/>
    </location>
</feature>
<feature type="domain" description="Cadherin" evidence="20">
    <location>
        <begin position="217"/>
        <end position="328"/>
    </location>
</feature>
<evidence type="ECO:0000256" key="2">
    <source>
        <dbReference type="ARBA" id="ARBA00022475"/>
    </source>
</evidence>
<dbReference type="InterPro" id="IPR002126">
    <property type="entry name" value="Cadherin-like_dom"/>
</dbReference>
<accession>A0A915B0G3</accession>
<feature type="region of interest" description="Disordered" evidence="16">
    <location>
        <begin position="4472"/>
        <end position="4549"/>
    </location>
</feature>
<dbReference type="SUPFAM" id="SSF49899">
    <property type="entry name" value="Concanavalin A-like lectins/glucanases"/>
    <property type="match status" value="2"/>
</dbReference>
<dbReference type="CDD" id="cd00110">
    <property type="entry name" value="LamG"/>
    <property type="match status" value="2"/>
</dbReference>
<evidence type="ECO:0000256" key="5">
    <source>
        <dbReference type="ARBA" id="ARBA00022723"/>
    </source>
</evidence>
<feature type="domain" description="EGF-like" evidence="19">
    <location>
        <begin position="3813"/>
        <end position="3848"/>
    </location>
</feature>
<dbReference type="InterPro" id="IPR015919">
    <property type="entry name" value="Cadherin-like_sf"/>
</dbReference>
<evidence type="ECO:0000256" key="4">
    <source>
        <dbReference type="ARBA" id="ARBA00022692"/>
    </source>
</evidence>
<feature type="domain" description="Cadherin" evidence="20">
    <location>
        <begin position="1162"/>
        <end position="1241"/>
    </location>
</feature>
<evidence type="ECO:0000259" key="18">
    <source>
        <dbReference type="PROSITE" id="PS50025"/>
    </source>
</evidence>
<dbReference type="InterPro" id="IPR050971">
    <property type="entry name" value="Cadherin-domain_protein"/>
</dbReference>
<evidence type="ECO:0000256" key="7">
    <source>
        <dbReference type="ARBA" id="ARBA00022737"/>
    </source>
</evidence>
<dbReference type="Pfam" id="PF00028">
    <property type="entry name" value="Cadherin"/>
    <property type="match status" value="22"/>
</dbReference>
<dbReference type="CDD" id="cd00054">
    <property type="entry name" value="EGF_CA"/>
    <property type="match status" value="2"/>
</dbReference>
<dbReference type="FunFam" id="2.60.40.60:FF:000007">
    <property type="entry name" value="Protocadherin alpha 2"/>
    <property type="match status" value="1"/>
</dbReference>
<dbReference type="GO" id="GO:0005911">
    <property type="term" value="C:cell-cell junction"/>
    <property type="evidence" value="ECO:0007669"/>
    <property type="project" value="TreeGrafter"/>
</dbReference>
<dbReference type="PROSITE" id="PS01187">
    <property type="entry name" value="EGF_CA"/>
    <property type="match status" value="1"/>
</dbReference>
<dbReference type="GO" id="GO:0005509">
    <property type="term" value="F:calcium ion binding"/>
    <property type="evidence" value="ECO:0007669"/>
    <property type="project" value="UniProtKB-UniRule"/>
</dbReference>
<feature type="domain" description="Cadherin" evidence="20">
    <location>
        <begin position="2265"/>
        <end position="2369"/>
    </location>
</feature>
<feature type="domain" description="Cadherin" evidence="20">
    <location>
        <begin position="942"/>
        <end position="1043"/>
    </location>
</feature>
<keyword evidence="8 14" id="KW-0106">Calcium</keyword>
<dbReference type="GO" id="GO:0007163">
    <property type="term" value="P:establishment or maintenance of cell polarity"/>
    <property type="evidence" value="ECO:0007669"/>
    <property type="project" value="UniProtKB-ARBA"/>
</dbReference>
<keyword evidence="10 17" id="KW-1133">Transmembrane helix</keyword>
<dbReference type="PROSITE" id="PS50268">
    <property type="entry name" value="CADHERIN_2"/>
    <property type="match status" value="29"/>
</dbReference>
<evidence type="ECO:0000256" key="8">
    <source>
        <dbReference type="ARBA" id="ARBA00022837"/>
    </source>
</evidence>
<dbReference type="FunFam" id="2.10.25.10:FF:000068">
    <property type="entry name" value="Latent transforming growth factor beta binding protein 3"/>
    <property type="match status" value="1"/>
</dbReference>
<feature type="domain" description="Cadherin" evidence="20">
    <location>
        <begin position="2569"/>
        <end position="2673"/>
    </location>
</feature>
<feature type="domain" description="Cadherin" evidence="20">
    <location>
        <begin position="2972"/>
        <end position="3077"/>
    </location>
</feature>
<feature type="domain" description="Cadherin" evidence="20">
    <location>
        <begin position="340"/>
        <end position="437"/>
    </location>
</feature>
<keyword evidence="4 17" id="KW-0812">Transmembrane</keyword>
<evidence type="ECO:0000256" key="3">
    <source>
        <dbReference type="ARBA" id="ARBA00022536"/>
    </source>
</evidence>
<keyword evidence="13" id="KW-0325">Glycoprotein</keyword>
<dbReference type="PANTHER" id="PTHR24025">
    <property type="entry name" value="DESMOGLEIN FAMILY MEMBER"/>
    <property type="match status" value="1"/>
</dbReference>
<dbReference type="FunFam" id="2.60.40.60:FF:000020">
    <property type="entry name" value="Dachsous cadherin-related 1b"/>
    <property type="match status" value="4"/>
</dbReference>
<keyword evidence="12 15" id="KW-1015">Disulfide bond</keyword>
<dbReference type="SUPFAM" id="SSF49313">
    <property type="entry name" value="Cadherin-like"/>
    <property type="match status" value="31"/>
</dbReference>
<evidence type="ECO:0000313" key="22">
    <source>
        <dbReference type="WBParaSite" id="PgR022X_g022_t05"/>
    </source>
</evidence>
<feature type="domain" description="EGF-like" evidence="19">
    <location>
        <begin position="3775"/>
        <end position="3811"/>
    </location>
</feature>
<dbReference type="SMART" id="SM00112">
    <property type="entry name" value="CA"/>
    <property type="match status" value="29"/>
</dbReference>
<dbReference type="FunFam" id="2.60.40.60:FF:000116">
    <property type="entry name" value="Dachsous cadherin-related 2"/>
    <property type="match status" value="1"/>
</dbReference>
<dbReference type="FunFam" id="2.60.40.60:FF:000123">
    <property type="entry name" value="Protocadherin beta 4"/>
    <property type="match status" value="1"/>
</dbReference>
<dbReference type="PROSITE" id="PS50025">
    <property type="entry name" value="LAM_G_DOMAIN"/>
    <property type="match status" value="2"/>
</dbReference>
<keyword evidence="6" id="KW-0732">Signal</keyword>
<dbReference type="InterPro" id="IPR013320">
    <property type="entry name" value="ConA-like_dom_sf"/>
</dbReference>
<feature type="domain" description="Cadherin" evidence="20">
    <location>
        <begin position="845"/>
        <end position="940"/>
    </location>
</feature>
<evidence type="ECO:0000256" key="12">
    <source>
        <dbReference type="ARBA" id="ARBA00023157"/>
    </source>
</evidence>
<dbReference type="PROSITE" id="PS00232">
    <property type="entry name" value="CADHERIN_1"/>
    <property type="match status" value="14"/>
</dbReference>
<dbReference type="InterPro" id="IPR001791">
    <property type="entry name" value="Laminin_G"/>
</dbReference>
<feature type="domain" description="Cadherin" evidence="20">
    <location>
        <begin position="2165"/>
        <end position="2264"/>
    </location>
</feature>
<dbReference type="InterPro" id="IPR000742">
    <property type="entry name" value="EGF"/>
</dbReference>
<feature type="domain" description="Cadherin" evidence="20">
    <location>
        <begin position="1339"/>
        <end position="1442"/>
    </location>
</feature>
<dbReference type="Gene3D" id="2.60.40.60">
    <property type="entry name" value="Cadherins"/>
    <property type="match status" value="31"/>
</dbReference>
<dbReference type="GO" id="GO:0007156">
    <property type="term" value="P:homophilic cell adhesion via plasma membrane adhesion molecules"/>
    <property type="evidence" value="ECO:0007669"/>
    <property type="project" value="InterPro"/>
</dbReference>
<keyword evidence="3 15" id="KW-0245">EGF-like domain</keyword>
<dbReference type="Proteomes" id="UP000887569">
    <property type="component" value="Unplaced"/>
</dbReference>
<sequence>LHFFLTIMVDAFFEHQLQFEIVEGAPAGTLIGKINVNGGFNYRLNGRSEFVNFNPTNGEIRSAMVLDRENISVNGSFNIILVAQPAAIISVHVTVLDINDNDPVFPSSFMNVSIVESAAIGSRVALHSATDADFGDNGTIVSYSIEDSQSVFMLVRSTSHSGDDVLLLELTESLDREQKDLYMVNVSASDGGHPPRYGYSTVLVNVLDANDNAPVFEQSHYEANVTAHPGQRAAIITVEALDADVGENARILYRLANDPHKQFEIDEHNGTIFAKKDKLNCSRSGCEQNCSRICVISVEAEDQGSPKLVGRAFVNIQLSESNDYDPLIHFRMYPAGVGFASVSEDAIIGTTIAVVTITDDDYAQNSQIEIIDGNDDEFFRLENGNNFAVVRLNRLLNGRIKRFKLTIRATDDGFPQRYSQRDLEIFVLRIDDKAPILDSETIEAHIFDDSAFGSLLTVVHASSDAPLLFSIIEDSSNGSFKIGRHSGIITVAKPLNGRKMRSAVLHIEVKNDMPSIKTSMCTVIVSVETANNNSPIFEKDLYVIEAAENTPLLSVIAKVSAHDEDDGSNGLISYSIVDDSSRRTFAIKEKTGEIALRRVLDREYQHRYVLTIRASDNGYPRRSSITQVIVNVLDINDNRPHFLQDEYFCFLRKYELPGSEIIRIEAEDADTGRYGQINYFLYQSPMGLFELDYASGLLRLASHIDERLVEREFRVLIGAKDGGGLLSASNASVIVQVVDSSRNVPKFTPREWNVTVKENSPAGTSIGVFAIENSDARDVRYRLSNSTFLTIDESSGEISLRRSLDREQVATVSFTVFCSDDLLTVQHLGLLTVLDTNDNSPEFELGQSVQLTVTSSTTIGSELIRLLAADADEEINSVVTYSVNNEYFDIDRETGILRYRKRIEHIDQIQFIVMAHDGGNPSLSGSIRVTVNVENDEPVYDFPAQIVLTVSEDACPGTLITRLAPSNSTRRYEFWANVRSGDDYPVWILTSGEVFVVSTLDRERRSVFKIPVNILISIGSHTSQESLLLIVYVSDVNDNAPECPQKSTFSVMENEPPHSIVGVLDSIDRDAGLNGTVFFELKERNENFTVDADFGVIRTTTWLDRELCATYKLIVIIKDGGGRPAQCNITIEVEDVNDNAPVMKADFYHFDAFLTKHSIGFISAVDRDQGVNAEITYSLVCRTMHIKVDAASGELSHDGELEAGKVYNLTAVATDRGQPPLSTSALVFVHVIELRKCTPRFIAYPAKAVEINESVLLGSLIATVTASACGEPLSYSITDGNRDSTFWIDPDDGTVIVVRPLDFERQRTYRLALNAATVSGNTSILLQVDVRDVNDNEPQIETNRLHVKENGEPGSVCGKFTVTDADSGDNGRAHLEILNQFPMGNEFRLDGSKLICEDVLDREHSPNYRLLLRATDYGSPAKSTQKMVIVTVDDENDNAPKCRGVDTFLIANKALNIRLDCFDADEALNGSIGYEILATNRGIGRIRDNFIRIEPFQGEMQYFSVRIFDRYVNGTILGDPLRKSIERHFTLIPYNPSAYVTFNDSMIETIRVFSDASLGTVVGKVTASASSTTEYYLTAFRSDHSDVVRWIDVDRSSGQLRIIRKPVDTDVDVEVTAVSKGFTASKMIKIQVEEVKDVYDGIRESFYEFEVVENVQPGFMVGSIAVDEKEDYVFRMVSIEWDNLFEVGTSDGAILSKAEIDYEQVHDVVLSITASKPGLDSQMQRAIFVYIRIIDINDNRPQFANDSIWLVVKENSVPGTFIGQVLASDSDSGTYGSVEYSLIDAPSVVHISRQLGIITVTGTIDREKESAYKFKVRATDGGGLSSDADVFLVVSDENDNMPRFEFDSYVIDVREDTDVGVNLLQINVFDNDSDCDFLFEIERRGNERGLFAIDRDGMVSVAAPLDRESSAKHVLHITVTDQGPSNKVLSASTTLTVNVIDVNDNAPTFVSPNTFFVFEEVPLGTLVGIVVAIDADFGNNAQVQYRIIPLSHPEALFIVDPILGYIQVNGRVDREKKAVHHLTIEASDRGSPIRTSSVNITILVLDVDDNESVLKDMHYGKVVESTAVGHDVVRIVFEDSDELESSAKIFEIEDGDPEHHFRILPRSGVLVVDKVLDAEFQSEYNLSISMRSSIDSMKQFTRVYLEVIDINDERPRFKGGDHLVFTIAENVHGPYPIALGSTIADDRDRSDNGTISYAIVQGNTSLFAIDSQSGQMFVNAALDYEECAEYNLKVQAIDLGTPRLSATVLITVIVEDINDNDPIFELPYYRASIRENLRADEIVFQLKATDVDAGENAKLRYSLAEEEKIPFRIDPIHGIVYTTAPLDREAASLWWLKVTAHDGGRLIQRSATVSLLVTVFDDNDNPPTILNSVFDVYTPQRIIKGDIVHAVRVYDMDEDERLIYTVAGPDKTFFSIDEDGAVIARTDIYKRDCVIAVTVTDKGGKNASITLNFYSSRIQNFPVFEQSLRREFTVKEGEAEKLITTFVASSSNISSYGIQYGIAGGDPFNDFSINPHSGQLFTRGTIDYERRRRYRLLISATDQHNHPLIAFTSIIVNVEDVNDNRPVFDQILYETEISENTDSETLLLNVHATDKDASVNGDVRYSILEENMRALFRMNENSGEIFAIAPLDADIISKRRFTVKAEDRGHPSLSQIAIVKVRIRDENDNSPKFSHLFRAEIEENSAIGTFVTQISSTDIDIYSVVTYELEDDGFGIFRIDPYSGNVTLISYIDRETQSEYALNVRAMDGVWQVRTSLTITILDQNDNAPIFSRDHFKFFVVNNAIVGSIVGKIEARDADSGENGVVFYSLRCAQDRFTVDPSSGLISLSIPLGNYTNEVFICEAEAIDGGMPALSAVATVEITAVGDKIVVPRFANRRPYFALLAGSPNGTVIGQLKTEPSTSCMRVLTDDDRFVIDENGTLSTRSNFPTSEIGRSITLRLAASFEQFYASSDEINATIEVTGANLHPPKFAQKKVTFSVPENSEMLTIVGIVSAFDDDPGINGRVTYAVDGNDFGQFPFEVNATTGVVFVVGPIDYERKEIYKFFIVASDCGVPPQKATAQVLISVVDQNDNVPQFEDDSITLHVLENTAVGTIIAKILATDADSGDFGIVVYDIEAHNESHLPFSVNSTSGQIIVSSFIDYELKKNYHFDLTARNPHDPSCSRLRVEVLVDSQNEFIPRFLTTKQHFEVSTRAIKGTIIGKVSAIDLDEGRHGRIVYSMPTNNIAAVNAHTGELFLKKTLNGSLEGTVLEVLAMNSHITRFDQGMPHLCRVEVIASMLPRTPVLLPRYVFNISEGAPLSTSFQLTSPPELPSGVHLEISSEDSDQAFCSDQGIATLRLCGPLDRENVATYEFEAALMRGKTRLSYSMVAINVMDLNDNAPQINMDAAVGFVRENSPPSTLITRLWPTDEDVSDSGTSFNYRIVDAHLGKVFSVDESTGLLMAAMTLDREARSQYVIPIAINDLGRPPRSATYNVRIYVDDARDNLAAPGSRNLYVENLANNDEGSAAFVVRRVRIAPRVYDETAYGDLICKVNNVDDVTLKVSSNCEVLLGREIPSDVILSVDAYDRFFSSNMTFSLILKQRSIDATLFNSSISLDVWAMPAAIADMVDLLQECVPDMAVRLIGVEHLGLDSYRILVAVSDRNGAIVAADEAVRMVKHFYNRRNASINVYIRAVMSDVCVSSDGCLNGGVCEQTTLATGQFEQFDGYKSSFVIPIVKRHARCTCKPLTSGERCELRAAMCSTKKPCVNGGTCDSTSGQCSCPAAFSGMHCEEDVNECAQKKLCGDGECVNMPGSFKCICNVGFTGALCERRLDFCDSVLCISGNCVHEGDGGRCLCNIGYHGRSCELRSRGFRTGSYMEVHLSSFPKDISMEFKTTQSSALLLYSYSRGTLSDFDVIDIVRGRVRFASRVADLDFVNLILNTTVNDGTWKRIRLEQKWQTVRLTVETCDDSGHCHPCESADCSKLAIKQTSQLWSASDFVFVGGINNITDIGKRPKQVSSIDFIGCLRRFEVDGVSVDRLEVVSEAGVATGCSSEGRSCHDDGIVAECMDGACMRDEAGSAKCICADGFDSASCRSTMDEWALNGGEIRFTLTPYVLRQISFVPVDATDALVSKDATRHRRAALRDIPCEEIDYTEGDQLDGVVTQWAELDFRTMDAYGTLFTIAEESRSSHVKIVNGSLHFVTYVADANPIVVHLDVTINDGKWHRLGLQIGANQKTIRFQLDGHGKEIHSMEQFPSMISSSLSYISLGVANKEESLTGCVRRFILNNQAQSFELKSTYSLHEQLLAVSNARFVSPGCGTRSILSSTFLEWNSFWTIIGVLLAVTAFLMASLAGWICWRRYSHICVQRRKRQRQQRSNLRLFSVSADSVRDHQKHSDHVLNDRQIPSPWLYASMPAMQTLQQLYSAEQLSRQTSSGLGSSGNTPSDDGYQNIERITRPHQAVVHIADCRQRSSERRLSVGCQLTAALQHSERSLRDSAVPASSSECSHEEPPPRRRRRRSRRKCDMSADSPNYSTSTSDAEAGAHHTPAREQHISTVERIHDDVWR</sequence>
<feature type="domain" description="Cadherin" evidence="20">
    <location>
        <begin position="538"/>
        <end position="642"/>
    </location>
</feature>
<comment type="subcellular location">
    <subcellularLocation>
        <location evidence="1">Cell membrane</location>
        <topology evidence="1">Single-pass type I membrane protein</topology>
    </subcellularLocation>
</comment>
<dbReference type="InterPro" id="IPR001881">
    <property type="entry name" value="EGF-like_Ca-bd_dom"/>
</dbReference>
<feature type="domain" description="Cadherin" evidence="20">
    <location>
        <begin position="2673"/>
        <end position="2771"/>
    </location>
</feature>
<feature type="domain" description="Cadherin" evidence="20">
    <location>
        <begin position="3078"/>
        <end position="3182"/>
    </location>
</feature>
<feature type="transmembrane region" description="Helical" evidence="17">
    <location>
        <begin position="4317"/>
        <end position="4341"/>
    </location>
</feature>
<keyword evidence="2" id="KW-1003">Cell membrane</keyword>
<feature type="disulfide bond" evidence="15">
    <location>
        <begin position="3838"/>
        <end position="3847"/>
    </location>
</feature>
<evidence type="ECO:0000256" key="9">
    <source>
        <dbReference type="ARBA" id="ARBA00022889"/>
    </source>
</evidence>
<dbReference type="InterPro" id="IPR020894">
    <property type="entry name" value="Cadherin_CS"/>
</dbReference>
<dbReference type="PROSITE" id="PS00010">
    <property type="entry name" value="ASX_HYDROXYL"/>
    <property type="match status" value="1"/>
</dbReference>
<dbReference type="PANTHER" id="PTHR24025:SF23">
    <property type="entry name" value="NEURAL-CADHERIN"/>
    <property type="match status" value="1"/>
</dbReference>
<feature type="domain" description="Laminin G" evidence="18">
    <location>
        <begin position="3851"/>
        <end position="4034"/>
    </location>
</feature>
<feature type="disulfide bond" evidence="15">
    <location>
        <begin position="3763"/>
        <end position="3772"/>
    </location>
</feature>
<feature type="domain" description="Cadherin" evidence="20">
    <location>
        <begin position="438"/>
        <end position="537"/>
    </location>
</feature>
<feature type="domain" description="Cadherin" evidence="20">
    <location>
        <begin position="1043"/>
        <end position="1143"/>
    </location>
</feature>
<evidence type="ECO:0000256" key="13">
    <source>
        <dbReference type="ARBA" id="ARBA00023180"/>
    </source>
</evidence>
<comment type="caution">
    <text evidence="15">Lacks conserved residue(s) required for the propagation of feature annotation.</text>
</comment>
<dbReference type="Pfam" id="PF25374">
    <property type="entry name" value="Cadherin_FAT4_N"/>
    <property type="match status" value="1"/>
</dbReference>
<dbReference type="CDD" id="cd11304">
    <property type="entry name" value="Cadherin_repeat"/>
    <property type="match status" value="30"/>
</dbReference>
<feature type="compositionally biased region" description="Polar residues" evidence="16">
    <location>
        <begin position="4512"/>
        <end position="4522"/>
    </location>
</feature>
<keyword evidence="5" id="KW-0479">Metal-binding</keyword>
<feature type="domain" description="Cadherin" evidence="20">
    <location>
        <begin position="1949"/>
        <end position="2054"/>
    </location>
</feature>
<evidence type="ECO:0000256" key="17">
    <source>
        <dbReference type="SAM" id="Phobius"/>
    </source>
</evidence>
<feature type="domain" description="Cadherin" evidence="20">
    <location>
        <begin position="1243"/>
        <end position="1340"/>
    </location>
</feature>
<keyword evidence="21" id="KW-1185">Reference proteome</keyword>
<proteinExistence type="predicted"/>
<feature type="disulfide bond" evidence="15">
    <location>
        <begin position="3817"/>
        <end position="3827"/>
    </location>
</feature>
<dbReference type="PROSITE" id="PS50026">
    <property type="entry name" value="EGF_3"/>
    <property type="match status" value="3"/>
</dbReference>
<keyword evidence="7" id="KW-0677">Repeat</keyword>